<dbReference type="AlphaFoldDB" id="A0AAE0W5W6"/>
<gene>
    <name evidence="2" type="ORF">CHS0354_017888</name>
</gene>
<keyword evidence="3" id="KW-1185">Reference proteome</keyword>
<evidence type="ECO:0000313" key="3">
    <source>
        <dbReference type="Proteomes" id="UP001195483"/>
    </source>
</evidence>
<proteinExistence type="predicted"/>
<name>A0AAE0W5W6_9BIVA</name>
<feature type="region of interest" description="Disordered" evidence="1">
    <location>
        <begin position="56"/>
        <end position="116"/>
    </location>
</feature>
<dbReference type="EMBL" id="JAEAOA010001104">
    <property type="protein sequence ID" value="KAK3602686.1"/>
    <property type="molecule type" value="Genomic_DNA"/>
</dbReference>
<organism evidence="2 3">
    <name type="scientific">Potamilus streckersoni</name>
    <dbReference type="NCBI Taxonomy" id="2493646"/>
    <lineage>
        <taxon>Eukaryota</taxon>
        <taxon>Metazoa</taxon>
        <taxon>Spiralia</taxon>
        <taxon>Lophotrochozoa</taxon>
        <taxon>Mollusca</taxon>
        <taxon>Bivalvia</taxon>
        <taxon>Autobranchia</taxon>
        <taxon>Heteroconchia</taxon>
        <taxon>Palaeoheterodonta</taxon>
        <taxon>Unionida</taxon>
        <taxon>Unionoidea</taxon>
        <taxon>Unionidae</taxon>
        <taxon>Ambleminae</taxon>
        <taxon>Lampsilini</taxon>
        <taxon>Potamilus</taxon>
    </lineage>
</organism>
<reference evidence="2" key="2">
    <citation type="journal article" date="2021" name="Genome Biol. Evol.">
        <title>Developing a high-quality reference genome for a parasitic bivalve with doubly uniparental inheritance (Bivalvia: Unionida).</title>
        <authorList>
            <person name="Smith C.H."/>
        </authorList>
    </citation>
    <scope>NUCLEOTIDE SEQUENCE</scope>
    <source>
        <strain evidence="2">CHS0354</strain>
        <tissue evidence="2">Mantle</tissue>
    </source>
</reference>
<evidence type="ECO:0000256" key="1">
    <source>
        <dbReference type="SAM" id="MobiDB-lite"/>
    </source>
</evidence>
<comment type="caution">
    <text evidence="2">The sequence shown here is derived from an EMBL/GenBank/DDBJ whole genome shotgun (WGS) entry which is preliminary data.</text>
</comment>
<dbReference type="Proteomes" id="UP001195483">
    <property type="component" value="Unassembled WGS sequence"/>
</dbReference>
<protein>
    <submittedName>
        <fullName evidence="2">Uncharacterized protein</fullName>
    </submittedName>
</protein>
<reference evidence="2" key="3">
    <citation type="submission" date="2023-05" db="EMBL/GenBank/DDBJ databases">
        <authorList>
            <person name="Smith C.H."/>
        </authorList>
    </citation>
    <scope>NUCLEOTIDE SEQUENCE</scope>
    <source>
        <strain evidence="2">CHS0354</strain>
        <tissue evidence="2">Mantle</tissue>
    </source>
</reference>
<reference evidence="2" key="1">
    <citation type="journal article" date="2021" name="Genome Biol. Evol.">
        <title>A High-Quality Reference Genome for a Parasitic Bivalve with Doubly Uniparental Inheritance (Bivalvia: Unionida).</title>
        <authorList>
            <person name="Smith C.H."/>
        </authorList>
    </citation>
    <scope>NUCLEOTIDE SEQUENCE</scope>
    <source>
        <strain evidence="2">CHS0354</strain>
    </source>
</reference>
<evidence type="ECO:0000313" key="2">
    <source>
        <dbReference type="EMBL" id="KAK3602686.1"/>
    </source>
</evidence>
<feature type="compositionally biased region" description="Low complexity" evidence="1">
    <location>
        <begin position="59"/>
        <end position="89"/>
    </location>
</feature>
<sequence length="116" mass="12458">MFENSYVSPYAKVKCEPKGEHCCLPCTQNAPITQKPTIVAAPTVTSAPGKYDYSDKHFSSSSSYQGTPSPSDSVCSSVSGKESLSSGSPRDFMANSRLSQPPIPPYSAPDVRYVKE</sequence>
<accession>A0AAE0W5W6</accession>